<dbReference type="PANTHER" id="PTHR37329:SF1">
    <property type="entry name" value="KINETOCHORE PROTEIN SOS7"/>
    <property type="match status" value="1"/>
</dbReference>
<dbReference type="EMBL" id="GL883091">
    <property type="protein sequence ID" value="EGG12156.1"/>
    <property type="molecule type" value="Genomic_DNA"/>
</dbReference>
<dbReference type="Proteomes" id="UP000001072">
    <property type="component" value="Unassembled WGS sequence"/>
</dbReference>
<organism evidence="4">
    <name type="scientific">Melampsora larici-populina (strain 98AG31 / pathotype 3-4-7)</name>
    <name type="common">Poplar leaf rust fungus</name>
    <dbReference type="NCBI Taxonomy" id="747676"/>
    <lineage>
        <taxon>Eukaryota</taxon>
        <taxon>Fungi</taxon>
        <taxon>Dikarya</taxon>
        <taxon>Basidiomycota</taxon>
        <taxon>Pucciniomycotina</taxon>
        <taxon>Pucciniomycetes</taxon>
        <taxon>Pucciniales</taxon>
        <taxon>Melampsoraceae</taxon>
        <taxon>Melampsora</taxon>
    </lineage>
</organism>
<protein>
    <recommendedName>
        <fullName evidence="2">Kinetochore protein Sos7 coiled-coil domain-containing protein</fullName>
    </recommendedName>
</protein>
<dbReference type="AlphaFoldDB" id="F4R626"/>
<evidence type="ECO:0000256" key="1">
    <source>
        <dbReference type="SAM" id="Coils"/>
    </source>
</evidence>
<feature type="domain" description="Kinetochore protein Sos7 coiled-coil" evidence="2">
    <location>
        <begin position="66"/>
        <end position="138"/>
    </location>
</feature>
<dbReference type="InParanoid" id="F4R626"/>
<reference evidence="4" key="1">
    <citation type="journal article" date="2011" name="Proc. Natl. Acad. Sci. U.S.A.">
        <title>Obligate biotrophy features unraveled by the genomic analysis of rust fungi.</title>
        <authorList>
            <person name="Duplessis S."/>
            <person name="Cuomo C.A."/>
            <person name="Lin Y.-C."/>
            <person name="Aerts A."/>
            <person name="Tisserant E."/>
            <person name="Veneault-Fourrey C."/>
            <person name="Joly D.L."/>
            <person name="Hacquard S."/>
            <person name="Amselem J."/>
            <person name="Cantarel B.L."/>
            <person name="Chiu R."/>
            <person name="Coutinho P.M."/>
            <person name="Feau N."/>
            <person name="Field M."/>
            <person name="Frey P."/>
            <person name="Gelhaye E."/>
            <person name="Goldberg J."/>
            <person name="Grabherr M.G."/>
            <person name="Kodira C.D."/>
            <person name="Kohler A."/>
            <person name="Kuees U."/>
            <person name="Lindquist E.A."/>
            <person name="Lucas S.M."/>
            <person name="Mago R."/>
            <person name="Mauceli E."/>
            <person name="Morin E."/>
            <person name="Murat C."/>
            <person name="Pangilinan J.L."/>
            <person name="Park R."/>
            <person name="Pearson M."/>
            <person name="Quesneville H."/>
            <person name="Rouhier N."/>
            <person name="Sakthikumar S."/>
            <person name="Salamov A.A."/>
            <person name="Schmutz J."/>
            <person name="Selles B."/>
            <person name="Shapiro H."/>
            <person name="Tanguay P."/>
            <person name="Tuskan G.A."/>
            <person name="Henrissat B."/>
            <person name="Van de Peer Y."/>
            <person name="Rouze P."/>
            <person name="Ellis J.G."/>
            <person name="Dodds P.N."/>
            <person name="Schein J.E."/>
            <person name="Zhong S."/>
            <person name="Hamelin R.C."/>
            <person name="Grigoriev I.V."/>
            <person name="Szabo L.J."/>
            <person name="Martin F."/>
        </authorList>
    </citation>
    <scope>NUCLEOTIDE SEQUENCE [LARGE SCALE GENOMIC DNA]</scope>
    <source>
        <strain evidence="4">98AG31 / pathotype 3-4-7</strain>
    </source>
</reference>
<keyword evidence="4" id="KW-1185">Reference proteome</keyword>
<sequence length="360" mass="40774">MNEDNFEQINAILEEYQPSSLYSLELRNQLISNALPGDVPSSVVDMKLDESLLRTLDYDLSSYQTYLSAVEFNWIEAVAKELFITRALLTDNPPNTSDVEVHKLSAINVEFEKQLQELNASIATDEATILEMSQELELGYDETIKTFTQSRKLMNEIADLELELNELKINQTEDDAEPMTIAEVTQVVTEYENQLQEMNERLVANQQEVPQLKALHLSDSKAVEQLRVERHAVEKAEGDRRRTLSSQIRGGTLVKIEAGLTWFKSVRRTYQASMGIISIGFVGPPRSKPDKLRVTFSLRHSLEATLVIEFKDLPQSGTRRIASAYLDQSSQDIEPIVEPYIANNDLVTLIRAVVHFVGQL</sequence>
<keyword evidence="1" id="KW-0175">Coiled coil</keyword>
<dbReference type="VEuPathDB" id="FungiDB:MELLADRAFT_89403"/>
<name>F4R626_MELLP</name>
<proteinExistence type="predicted"/>
<evidence type="ECO:0000313" key="3">
    <source>
        <dbReference type="EMBL" id="EGG12156.1"/>
    </source>
</evidence>
<dbReference type="InterPro" id="IPR037475">
    <property type="entry name" value="Sos7"/>
</dbReference>
<dbReference type="PANTHER" id="PTHR37329">
    <property type="entry name" value="KINETOCHORE PROTEIN SOS7"/>
    <property type="match status" value="1"/>
</dbReference>
<dbReference type="RefSeq" id="XP_007404531.1">
    <property type="nucleotide sequence ID" value="XM_007404469.1"/>
</dbReference>
<dbReference type="OrthoDB" id="2500067at2759"/>
<dbReference type="eggNOG" id="ENOG502TC2X">
    <property type="taxonomic scope" value="Eukaryota"/>
</dbReference>
<dbReference type="STRING" id="747676.F4R626"/>
<dbReference type="GeneID" id="18935178"/>
<evidence type="ECO:0000259" key="2">
    <source>
        <dbReference type="Pfam" id="PF20882"/>
    </source>
</evidence>
<dbReference type="GO" id="GO:0034501">
    <property type="term" value="P:protein localization to kinetochore"/>
    <property type="evidence" value="ECO:0007669"/>
    <property type="project" value="InterPro"/>
</dbReference>
<dbReference type="InterPro" id="IPR048781">
    <property type="entry name" value="Sos7_CC"/>
</dbReference>
<evidence type="ECO:0000313" key="4">
    <source>
        <dbReference type="Proteomes" id="UP000001072"/>
    </source>
</evidence>
<dbReference type="HOGENOM" id="CLU_061625_0_0_1"/>
<dbReference type="KEGG" id="mlr:MELLADRAFT_89403"/>
<feature type="coiled-coil region" evidence="1">
    <location>
        <begin position="101"/>
        <end position="215"/>
    </location>
</feature>
<gene>
    <name evidence="3" type="ORF">MELLADRAFT_89403</name>
</gene>
<accession>F4R626</accession>
<dbReference type="Pfam" id="PF20882">
    <property type="entry name" value="Sos7"/>
    <property type="match status" value="1"/>
</dbReference>
<dbReference type="GO" id="GO:0000776">
    <property type="term" value="C:kinetochore"/>
    <property type="evidence" value="ECO:0007669"/>
    <property type="project" value="InterPro"/>
</dbReference>
<dbReference type="GO" id="GO:0051315">
    <property type="term" value="P:attachment of mitotic spindle microtubules to kinetochore"/>
    <property type="evidence" value="ECO:0007669"/>
    <property type="project" value="TreeGrafter"/>
</dbReference>